<name>A0A2K1HCG1_ECOLX</name>
<proteinExistence type="predicted"/>
<sequence length="48" mass="5169">MLLVASLLSTISGSSADLTFSVISCKNLLRKFSLLFISEASSVVVWFS</sequence>
<evidence type="ECO:0000313" key="2">
    <source>
        <dbReference type="Proteomes" id="UP000236598"/>
    </source>
</evidence>
<dbReference type="Proteomes" id="UP000236598">
    <property type="component" value="Unassembled WGS sequence"/>
</dbReference>
<organism evidence="1 2">
    <name type="scientific">Escherichia coli</name>
    <dbReference type="NCBI Taxonomy" id="562"/>
    <lineage>
        <taxon>Bacteria</taxon>
        <taxon>Pseudomonadati</taxon>
        <taxon>Pseudomonadota</taxon>
        <taxon>Gammaproteobacteria</taxon>
        <taxon>Enterobacterales</taxon>
        <taxon>Enterobacteriaceae</taxon>
        <taxon>Escherichia</taxon>
    </lineage>
</organism>
<evidence type="ECO:0000313" key="1">
    <source>
        <dbReference type="EMBL" id="PNY64923.1"/>
    </source>
</evidence>
<dbReference type="EMBL" id="PPHQ01000041">
    <property type="protein sequence ID" value="PNY64923.1"/>
    <property type="molecule type" value="Genomic_DNA"/>
</dbReference>
<gene>
    <name evidence="1" type="ORF">C2M16_26430</name>
</gene>
<accession>A0A2K1HCG1</accession>
<dbReference type="AlphaFoldDB" id="A0A2K1HCG1"/>
<comment type="caution">
    <text evidence="1">The sequence shown here is derived from an EMBL/GenBank/DDBJ whole genome shotgun (WGS) entry which is preliminary data.</text>
</comment>
<protein>
    <submittedName>
        <fullName evidence="1">Uncharacterized protein</fullName>
    </submittedName>
</protein>
<reference evidence="1 2" key="1">
    <citation type="submission" date="2018-01" db="EMBL/GenBank/DDBJ databases">
        <title>Draft Genomic Sequencing Of Potential Extraintestinal Pathogenic Escherichia coli B8S18 Isolated From Retail Chicken Skin.</title>
        <authorList>
            <person name="Xu A."/>
            <person name="Tilman S."/>
            <person name="Wisser-Parker K."/>
            <person name="Sheen S."/>
            <person name="Sommers C."/>
        </authorList>
    </citation>
    <scope>NUCLEOTIDE SEQUENCE [LARGE SCALE GENOMIC DNA]</scope>
    <source>
        <strain evidence="1 2">B8S18Com</strain>
    </source>
</reference>